<evidence type="ECO:0000313" key="2">
    <source>
        <dbReference type="Proteomes" id="UP000037660"/>
    </source>
</evidence>
<name>A0A0K8NUK4_PISS1</name>
<comment type="caution">
    <text evidence="1">The sequence shown here is derived from an EMBL/GenBank/DDBJ whole genome shotgun (WGS) entry which is preliminary data.</text>
</comment>
<accession>A0A0K8NUK4</accession>
<proteinExistence type="predicted"/>
<gene>
    <name evidence="1" type="ORF">ISF6_2791</name>
</gene>
<sequence length="133" mass="14516">MLPPAPGAVAGTHPPLGVVGWCADHPHLVPLRGQPGRQLAGDLADARGLGREVDAVQKKLHCNCLVERASLESRRPCRRRWAGRCKTRRPCRAAAQGSHALCLVWRVPLERGARFKRRPGSSSKCRAAEGHVR</sequence>
<organism evidence="1 2">
    <name type="scientific">Piscinibacter sakaiensis</name>
    <name type="common">Ideonella sakaiensis</name>
    <dbReference type="NCBI Taxonomy" id="1547922"/>
    <lineage>
        <taxon>Bacteria</taxon>
        <taxon>Pseudomonadati</taxon>
        <taxon>Pseudomonadota</taxon>
        <taxon>Betaproteobacteria</taxon>
        <taxon>Burkholderiales</taxon>
        <taxon>Sphaerotilaceae</taxon>
        <taxon>Piscinibacter</taxon>
    </lineage>
</organism>
<protein>
    <submittedName>
        <fullName evidence="1">Uncharacterized protein</fullName>
    </submittedName>
</protein>
<reference evidence="2" key="1">
    <citation type="submission" date="2015-07" db="EMBL/GenBank/DDBJ databases">
        <title>Discovery of a poly(ethylene terephthalate assimilation.</title>
        <authorList>
            <person name="Yoshida S."/>
            <person name="Hiraga K."/>
            <person name="Takehana T."/>
            <person name="Taniguchi I."/>
            <person name="Yamaji H."/>
            <person name="Maeda Y."/>
            <person name="Toyohara K."/>
            <person name="Miyamoto K."/>
            <person name="Kimura Y."/>
            <person name="Oda K."/>
        </authorList>
    </citation>
    <scope>NUCLEOTIDE SEQUENCE [LARGE SCALE GENOMIC DNA]</scope>
    <source>
        <strain evidence="2">NBRC 110686 / TISTR 2288 / 201-F6</strain>
    </source>
</reference>
<dbReference type="STRING" id="1547922.ISF6_2791"/>
<dbReference type="EMBL" id="BBYR01000004">
    <property type="protein sequence ID" value="GAP33949.1"/>
    <property type="molecule type" value="Genomic_DNA"/>
</dbReference>
<keyword evidence="2" id="KW-1185">Reference proteome</keyword>
<reference evidence="1 2" key="2">
    <citation type="journal article" date="2016" name="Science">
        <title>A bacterium that degrades and assimilates poly(ethylene terephthalate).</title>
        <authorList>
            <person name="Yoshida S."/>
            <person name="Hiraga K."/>
            <person name="Takehana T."/>
            <person name="Taniguchi I."/>
            <person name="Yamaji H."/>
            <person name="Maeda Y."/>
            <person name="Toyohara K."/>
            <person name="Miyamoto K."/>
            <person name="Kimura Y."/>
            <person name="Oda K."/>
        </authorList>
    </citation>
    <scope>NUCLEOTIDE SEQUENCE [LARGE SCALE GENOMIC DNA]</scope>
    <source>
        <strain evidence="2">NBRC 110686 / TISTR 2288 / 201-F6</strain>
    </source>
</reference>
<dbReference type="Proteomes" id="UP000037660">
    <property type="component" value="Unassembled WGS sequence"/>
</dbReference>
<evidence type="ECO:0000313" key="1">
    <source>
        <dbReference type="EMBL" id="GAP33949.1"/>
    </source>
</evidence>
<dbReference type="AlphaFoldDB" id="A0A0K8NUK4"/>